<organism evidence="2 3">
    <name type="scientific">Rodentibacter pneumotropicus</name>
    <dbReference type="NCBI Taxonomy" id="758"/>
    <lineage>
        <taxon>Bacteria</taxon>
        <taxon>Pseudomonadati</taxon>
        <taxon>Pseudomonadota</taxon>
        <taxon>Gammaproteobacteria</taxon>
        <taxon>Pasteurellales</taxon>
        <taxon>Pasteurellaceae</taxon>
        <taxon>Rodentibacter</taxon>
    </lineage>
</organism>
<sequence length="43" mass="4451">MASQDEKKKGKTTASAPATAEEKQKALAAALGHIENNSVKALL</sequence>
<feature type="region of interest" description="Disordered" evidence="1">
    <location>
        <begin position="1"/>
        <end position="24"/>
    </location>
</feature>
<name>A0A448MTW3_9PAST</name>
<dbReference type="KEGG" id="rpne:NCTC8284_03849"/>
<dbReference type="EMBL" id="LR134405">
    <property type="protein sequence ID" value="VEH68610.1"/>
    <property type="molecule type" value="Genomic_DNA"/>
</dbReference>
<dbReference type="Proteomes" id="UP000278733">
    <property type="component" value="Chromosome"/>
</dbReference>
<proteinExistence type="predicted"/>
<protein>
    <submittedName>
        <fullName evidence="2">Uncharacterized protein</fullName>
    </submittedName>
</protein>
<evidence type="ECO:0000313" key="3">
    <source>
        <dbReference type="Proteomes" id="UP000278733"/>
    </source>
</evidence>
<evidence type="ECO:0000313" key="2">
    <source>
        <dbReference type="EMBL" id="VEH68610.1"/>
    </source>
</evidence>
<evidence type="ECO:0000256" key="1">
    <source>
        <dbReference type="SAM" id="MobiDB-lite"/>
    </source>
</evidence>
<gene>
    <name evidence="2" type="ORF">NCTC8284_03849</name>
</gene>
<dbReference type="AlphaFoldDB" id="A0A448MTW3"/>
<reference evidence="2 3" key="1">
    <citation type="submission" date="2018-12" db="EMBL/GenBank/DDBJ databases">
        <authorList>
            <consortium name="Pathogen Informatics"/>
        </authorList>
    </citation>
    <scope>NUCLEOTIDE SEQUENCE [LARGE SCALE GENOMIC DNA]</scope>
    <source>
        <strain evidence="2 3">NCTC8284</strain>
    </source>
</reference>
<accession>A0A448MTW3</accession>